<dbReference type="InterPro" id="IPR029058">
    <property type="entry name" value="AB_hydrolase_fold"/>
</dbReference>
<dbReference type="EMBL" id="ML978722">
    <property type="protein sequence ID" value="KAF2087023.1"/>
    <property type="molecule type" value="Genomic_DNA"/>
</dbReference>
<evidence type="ECO:0008006" key="3">
    <source>
        <dbReference type="Google" id="ProtNLM"/>
    </source>
</evidence>
<dbReference type="SUPFAM" id="SSF53474">
    <property type="entry name" value="alpha/beta-Hydrolases"/>
    <property type="match status" value="1"/>
</dbReference>
<sequence>MDSPFLIQEHIFKGQHIREYPNALAKDQHDGIRLSVKQYVPINNQQPQPGDATIIATHANGFCREVYEPMWEQFLLHGAKVGLRIRAIWIMDEATQGASGVLNEDIAGNDHHVTDTSRDLLLMVNEFRDQITRPIFGVGHSIGAGQLVSLSHIHPRLFSSLALIEPAISLHSGKTLATMLHINISRRDLYPDLETAVTAVSKAPVFRKWDKRALHRYLATAFRTTPTAIYPDSVGEVTLRTTKHSEMVLYGRPNLEMRSMTAAPTVEELSTHPDLDPDATLSAPVYSHISRQNYYKLRTLRPSVFYLLGQGSEILPPHMRAERTATTGTGPGGSGGVRLGRVKATEIVGGHFVPMTNVEETAREVAGWLEGEWRRWIEEEERWKKEWVQGIGKSEKLMTRKEVVDVLRKWDGTPWTKKRIEKL</sequence>
<evidence type="ECO:0000313" key="2">
    <source>
        <dbReference type="Proteomes" id="UP000799776"/>
    </source>
</evidence>
<reference evidence="1" key="1">
    <citation type="journal article" date="2020" name="Stud. Mycol.">
        <title>101 Dothideomycetes genomes: a test case for predicting lifestyles and emergence of pathogens.</title>
        <authorList>
            <person name="Haridas S."/>
            <person name="Albert R."/>
            <person name="Binder M."/>
            <person name="Bloem J."/>
            <person name="Labutti K."/>
            <person name="Salamov A."/>
            <person name="Andreopoulos B."/>
            <person name="Baker S."/>
            <person name="Barry K."/>
            <person name="Bills G."/>
            <person name="Bluhm B."/>
            <person name="Cannon C."/>
            <person name="Castanera R."/>
            <person name="Culley D."/>
            <person name="Daum C."/>
            <person name="Ezra D."/>
            <person name="Gonzalez J."/>
            <person name="Henrissat B."/>
            <person name="Kuo A."/>
            <person name="Liang C."/>
            <person name="Lipzen A."/>
            <person name="Lutzoni F."/>
            <person name="Magnuson J."/>
            <person name="Mondo S."/>
            <person name="Nolan M."/>
            <person name="Ohm R."/>
            <person name="Pangilinan J."/>
            <person name="Park H.-J."/>
            <person name="Ramirez L."/>
            <person name="Alfaro M."/>
            <person name="Sun H."/>
            <person name="Tritt A."/>
            <person name="Yoshinaga Y."/>
            <person name="Zwiers L.-H."/>
            <person name="Turgeon B."/>
            <person name="Goodwin S."/>
            <person name="Spatafora J."/>
            <person name="Crous P."/>
            <person name="Grigoriev I."/>
        </authorList>
    </citation>
    <scope>NUCLEOTIDE SEQUENCE</scope>
    <source>
        <strain evidence="1">CBS 121410</strain>
    </source>
</reference>
<organism evidence="1 2">
    <name type="scientific">Saccharata proteae CBS 121410</name>
    <dbReference type="NCBI Taxonomy" id="1314787"/>
    <lineage>
        <taxon>Eukaryota</taxon>
        <taxon>Fungi</taxon>
        <taxon>Dikarya</taxon>
        <taxon>Ascomycota</taxon>
        <taxon>Pezizomycotina</taxon>
        <taxon>Dothideomycetes</taxon>
        <taxon>Dothideomycetes incertae sedis</taxon>
        <taxon>Botryosphaeriales</taxon>
        <taxon>Saccharataceae</taxon>
        <taxon>Saccharata</taxon>
    </lineage>
</organism>
<dbReference type="Proteomes" id="UP000799776">
    <property type="component" value="Unassembled WGS sequence"/>
</dbReference>
<evidence type="ECO:0000313" key="1">
    <source>
        <dbReference type="EMBL" id="KAF2087023.1"/>
    </source>
</evidence>
<protein>
    <recommendedName>
        <fullName evidence="3">AB hydrolase-1 domain-containing protein</fullName>
    </recommendedName>
</protein>
<comment type="caution">
    <text evidence="1">The sequence shown here is derived from an EMBL/GenBank/DDBJ whole genome shotgun (WGS) entry which is preliminary data.</text>
</comment>
<accession>A0A9P4HW67</accession>
<keyword evidence="2" id="KW-1185">Reference proteome</keyword>
<proteinExistence type="predicted"/>
<dbReference type="AlphaFoldDB" id="A0A9P4HW67"/>
<dbReference type="OrthoDB" id="94039at2759"/>
<gene>
    <name evidence="1" type="ORF">K490DRAFT_57484</name>
</gene>
<dbReference type="Gene3D" id="3.40.50.1820">
    <property type="entry name" value="alpha/beta hydrolase"/>
    <property type="match status" value="1"/>
</dbReference>
<name>A0A9P4HW67_9PEZI</name>